<dbReference type="AlphaFoldDB" id="A0A645AN41"/>
<evidence type="ECO:0000259" key="1">
    <source>
        <dbReference type="Pfam" id="PF13614"/>
    </source>
</evidence>
<proteinExistence type="predicted"/>
<keyword evidence="2" id="KW-0378">Hydrolase</keyword>
<dbReference type="SUPFAM" id="SSF52540">
    <property type="entry name" value="P-loop containing nucleoside triphosphate hydrolases"/>
    <property type="match status" value="1"/>
</dbReference>
<dbReference type="FunFam" id="3.40.50.300:FF:000285">
    <property type="entry name" value="Sporulation initiation inhibitor Soj"/>
    <property type="match status" value="1"/>
</dbReference>
<organism evidence="2">
    <name type="scientific">bioreactor metagenome</name>
    <dbReference type="NCBI Taxonomy" id="1076179"/>
    <lineage>
        <taxon>unclassified sequences</taxon>
        <taxon>metagenomes</taxon>
        <taxon>ecological metagenomes</taxon>
    </lineage>
</organism>
<dbReference type="InterPro" id="IPR025669">
    <property type="entry name" value="AAA_dom"/>
</dbReference>
<sequence>MAKIIAIINEKGGVGKTATATSLAHLLAKKGYNTALIDFDGQGHSSITLGVKNPNLLKMTINTIIRKIIEDEPLPAPDSYIIKSKSGVDLIPSNYQLFTLERNLCNVDFRERILSQYVNTIKGDYDYIIIDCMPQMGTPMINVMMCADSIIIPTQSELLSTQGLSELLRHYQLVKQNSNNKLKISGILITMDSANTNLSAQVKDMLQNSFAGSISIFQTCIPRSIKVAEAVGHHKTICEYIPDNPAAVAYEEFVEEFLKNELSSKRKELSAVG</sequence>
<gene>
    <name evidence="2" type="primary">soj_48</name>
    <name evidence="2" type="ORF">SDC9_97770</name>
</gene>
<dbReference type="InterPro" id="IPR027417">
    <property type="entry name" value="P-loop_NTPase"/>
</dbReference>
<comment type="caution">
    <text evidence="2">The sequence shown here is derived from an EMBL/GenBank/DDBJ whole genome shotgun (WGS) entry which is preliminary data.</text>
</comment>
<accession>A0A645AN41</accession>
<dbReference type="InterPro" id="IPR050678">
    <property type="entry name" value="DNA_Partitioning_ATPase"/>
</dbReference>
<feature type="domain" description="AAA" evidence="1">
    <location>
        <begin position="2"/>
        <end position="184"/>
    </location>
</feature>
<dbReference type="GO" id="GO:0016787">
    <property type="term" value="F:hydrolase activity"/>
    <property type="evidence" value="ECO:0007669"/>
    <property type="project" value="UniProtKB-KW"/>
</dbReference>
<reference evidence="2" key="1">
    <citation type="submission" date="2019-08" db="EMBL/GenBank/DDBJ databases">
        <authorList>
            <person name="Kucharzyk K."/>
            <person name="Murdoch R.W."/>
            <person name="Higgins S."/>
            <person name="Loffler F."/>
        </authorList>
    </citation>
    <scope>NUCLEOTIDE SEQUENCE</scope>
</reference>
<protein>
    <submittedName>
        <fullName evidence="2">Sporulation initiation inhibitor protein Soj</fullName>
        <ecNumber evidence="2">3.6.-.-</ecNumber>
    </submittedName>
</protein>
<evidence type="ECO:0000313" key="2">
    <source>
        <dbReference type="EMBL" id="MPM51024.1"/>
    </source>
</evidence>
<name>A0A645AN41_9ZZZZ</name>
<dbReference type="Pfam" id="PF13614">
    <property type="entry name" value="AAA_31"/>
    <property type="match status" value="1"/>
</dbReference>
<dbReference type="EC" id="3.6.-.-" evidence="2"/>
<dbReference type="CDD" id="cd02042">
    <property type="entry name" value="ParAB_family"/>
    <property type="match status" value="1"/>
</dbReference>
<dbReference type="PANTHER" id="PTHR13696:SF52">
    <property type="entry name" value="PARA FAMILY PROTEIN CT_582"/>
    <property type="match status" value="1"/>
</dbReference>
<dbReference type="EMBL" id="VSSQ01013227">
    <property type="protein sequence ID" value="MPM51024.1"/>
    <property type="molecule type" value="Genomic_DNA"/>
</dbReference>
<dbReference type="PANTHER" id="PTHR13696">
    <property type="entry name" value="P-LOOP CONTAINING NUCLEOSIDE TRIPHOSPHATE HYDROLASE"/>
    <property type="match status" value="1"/>
</dbReference>
<dbReference type="Gene3D" id="3.40.50.300">
    <property type="entry name" value="P-loop containing nucleotide triphosphate hydrolases"/>
    <property type="match status" value="1"/>
</dbReference>